<dbReference type="AlphaFoldDB" id="A0A2K8Z2L4"/>
<keyword evidence="2" id="KW-1185">Reference proteome</keyword>
<evidence type="ECO:0000313" key="2">
    <source>
        <dbReference type="Proteomes" id="UP000232883"/>
    </source>
</evidence>
<dbReference type="EMBL" id="CP025096">
    <property type="protein sequence ID" value="AUD04113.1"/>
    <property type="molecule type" value="Genomic_DNA"/>
</dbReference>
<sequence>MVFMISSCKKDEIATEGEKIAQQVQTVLTANSRIKTATFYISNVLVDQNQTFTLTGQYITTANGTYNLSRLIRYQPFSQSISFYF</sequence>
<accession>A0A2K8Z2L4</accession>
<name>A0A2K8Z2L4_9BACT</name>
<evidence type="ECO:0000313" key="1">
    <source>
        <dbReference type="EMBL" id="AUD04113.1"/>
    </source>
</evidence>
<gene>
    <name evidence="1" type="ORF">CWM47_21130</name>
</gene>
<organism evidence="1 2">
    <name type="scientific">Spirosoma pollinicola</name>
    <dbReference type="NCBI Taxonomy" id="2057025"/>
    <lineage>
        <taxon>Bacteria</taxon>
        <taxon>Pseudomonadati</taxon>
        <taxon>Bacteroidota</taxon>
        <taxon>Cytophagia</taxon>
        <taxon>Cytophagales</taxon>
        <taxon>Cytophagaceae</taxon>
        <taxon>Spirosoma</taxon>
    </lineage>
</organism>
<dbReference type="Proteomes" id="UP000232883">
    <property type="component" value="Chromosome"/>
</dbReference>
<proteinExistence type="predicted"/>
<protein>
    <submittedName>
        <fullName evidence="1">Uncharacterized protein</fullName>
    </submittedName>
</protein>
<reference evidence="1 2" key="1">
    <citation type="submission" date="2017-11" db="EMBL/GenBank/DDBJ databases">
        <title>Taxonomic description and genome sequences of Spirosoma HA7 sp. nov., isolated from pollen microhabitat of Corylus avellana.</title>
        <authorList>
            <person name="Ambika Manirajan B."/>
            <person name="Suarez C."/>
            <person name="Ratering S."/>
            <person name="Geissler-Plaum R."/>
            <person name="Cardinale M."/>
            <person name="Sylvia S."/>
        </authorList>
    </citation>
    <scope>NUCLEOTIDE SEQUENCE [LARGE SCALE GENOMIC DNA]</scope>
    <source>
        <strain evidence="1 2">HA7</strain>
    </source>
</reference>
<dbReference type="KEGG" id="spir:CWM47_21130"/>